<protein>
    <recommendedName>
        <fullName evidence="4">Large ribosomal subunit protein uL15</fullName>
    </recommendedName>
</protein>
<evidence type="ECO:0000256" key="6">
    <source>
        <dbReference type="SAM" id="MobiDB-lite"/>
    </source>
</evidence>
<dbReference type="NCBIfam" id="TIGR01071">
    <property type="entry name" value="rplO_bact"/>
    <property type="match status" value="1"/>
</dbReference>
<dbReference type="GO" id="GO:0005840">
    <property type="term" value="C:ribosome"/>
    <property type="evidence" value="ECO:0007669"/>
    <property type="project" value="UniProtKB-KW"/>
</dbReference>
<evidence type="ECO:0000259" key="7">
    <source>
        <dbReference type="Pfam" id="PF00828"/>
    </source>
</evidence>
<proteinExistence type="inferred from homology"/>
<dbReference type="PANTHER" id="PTHR12934:SF11">
    <property type="entry name" value="LARGE RIBOSOMAL SUBUNIT PROTEIN UL15M"/>
    <property type="match status" value="1"/>
</dbReference>
<comment type="similarity">
    <text evidence="1 4 5">Belongs to the universal ribosomal protein uL15 family.</text>
</comment>
<dbReference type="PANTHER" id="PTHR12934">
    <property type="entry name" value="50S RIBOSOMAL PROTEIN L15"/>
    <property type="match status" value="1"/>
</dbReference>
<comment type="subunit">
    <text evidence="4">Part of the 50S ribosomal subunit.</text>
</comment>
<dbReference type="RefSeq" id="WP_188973153.1">
    <property type="nucleotide sequence ID" value="NZ_BMOL01000015.1"/>
</dbReference>
<feature type="region of interest" description="Disordered" evidence="6">
    <location>
        <begin position="143"/>
        <end position="170"/>
    </location>
</feature>
<name>A0ABQ2GE57_9DEIO</name>
<keyword evidence="9" id="KW-1185">Reference proteome</keyword>
<comment type="function">
    <text evidence="4">Binds to the 23S rRNA.</text>
</comment>
<sequence length="170" mass="18043">MKLHDLKPAEGSRKPRKRVGRGPGGVDKTAGRGHKGQKSRSGAGKGPFFEGGRSTLISRLPKRGFNNVGTTYEVVKLSQFNDIEGLDTFDRTVMELVGLVRRKNRPVKLLASGELARAVTIHVDAASEAAIKAVEAAGGSVVLPAPKPAAPNKEDRAAARVAKQQAEKAE</sequence>
<feature type="region of interest" description="Disordered" evidence="6">
    <location>
        <begin position="1"/>
        <end position="51"/>
    </location>
</feature>
<dbReference type="Gene3D" id="3.100.10.10">
    <property type="match status" value="1"/>
</dbReference>
<dbReference type="InterPro" id="IPR021131">
    <property type="entry name" value="Ribosomal_uL15/eL18"/>
</dbReference>
<dbReference type="InterPro" id="IPR036227">
    <property type="entry name" value="Ribosomal_uL15/eL18_sf"/>
</dbReference>
<accession>A0ABQ2GE57</accession>
<evidence type="ECO:0000256" key="4">
    <source>
        <dbReference type="HAMAP-Rule" id="MF_01341"/>
    </source>
</evidence>
<dbReference type="InterPro" id="IPR005749">
    <property type="entry name" value="Ribosomal_uL15_bac-type"/>
</dbReference>
<dbReference type="InterPro" id="IPR030878">
    <property type="entry name" value="Ribosomal_uL15"/>
</dbReference>
<organism evidence="8 9">
    <name type="scientific">Deinococcus aerolatus</name>
    <dbReference type="NCBI Taxonomy" id="522487"/>
    <lineage>
        <taxon>Bacteria</taxon>
        <taxon>Thermotogati</taxon>
        <taxon>Deinococcota</taxon>
        <taxon>Deinococci</taxon>
        <taxon>Deinococcales</taxon>
        <taxon>Deinococcaceae</taxon>
        <taxon>Deinococcus</taxon>
    </lineage>
</organism>
<dbReference type="EMBL" id="BMOL01000015">
    <property type="protein sequence ID" value="GGL88934.1"/>
    <property type="molecule type" value="Genomic_DNA"/>
</dbReference>
<feature type="domain" description="Large ribosomal subunit protein uL15/eL18" evidence="7">
    <location>
        <begin position="89"/>
        <end position="142"/>
    </location>
</feature>
<evidence type="ECO:0000256" key="3">
    <source>
        <dbReference type="ARBA" id="ARBA00023274"/>
    </source>
</evidence>
<evidence type="ECO:0000256" key="1">
    <source>
        <dbReference type="ARBA" id="ARBA00007320"/>
    </source>
</evidence>
<keyword evidence="4" id="KW-0694">RNA-binding</keyword>
<feature type="compositionally biased region" description="Basic and acidic residues" evidence="6">
    <location>
        <begin position="1"/>
        <end position="13"/>
    </location>
</feature>
<dbReference type="SUPFAM" id="SSF52080">
    <property type="entry name" value="Ribosomal proteins L15p and L18e"/>
    <property type="match status" value="1"/>
</dbReference>
<reference evidence="9" key="1">
    <citation type="journal article" date="2019" name="Int. J. Syst. Evol. Microbiol.">
        <title>The Global Catalogue of Microorganisms (GCM) 10K type strain sequencing project: providing services to taxonomists for standard genome sequencing and annotation.</title>
        <authorList>
            <consortium name="The Broad Institute Genomics Platform"/>
            <consortium name="The Broad Institute Genome Sequencing Center for Infectious Disease"/>
            <person name="Wu L."/>
            <person name="Ma J."/>
        </authorList>
    </citation>
    <scope>NUCLEOTIDE SEQUENCE [LARGE SCALE GENOMIC DNA]</scope>
    <source>
        <strain evidence="9">JCM 15442</strain>
    </source>
</reference>
<evidence type="ECO:0000256" key="2">
    <source>
        <dbReference type="ARBA" id="ARBA00022980"/>
    </source>
</evidence>
<keyword evidence="2 4" id="KW-0689">Ribosomal protein</keyword>
<dbReference type="Pfam" id="PF00828">
    <property type="entry name" value="Ribosomal_L27A"/>
    <property type="match status" value="1"/>
</dbReference>
<keyword evidence="4" id="KW-0699">rRNA-binding</keyword>
<keyword evidence="3 4" id="KW-0687">Ribonucleoprotein</keyword>
<evidence type="ECO:0000313" key="8">
    <source>
        <dbReference type="EMBL" id="GGL88934.1"/>
    </source>
</evidence>
<evidence type="ECO:0000313" key="9">
    <source>
        <dbReference type="Proteomes" id="UP000639973"/>
    </source>
</evidence>
<dbReference type="InterPro" id="IPR001196">
    <property type="entry name" value="Ribosomal_uL15_CS"/>
</dbReference>
<dbReference type="HAMAP" id="MF_01341">
    <property type="entry name" value="Ribosomal_uL15"/>
    <property type="match status" value="1"/>
</dbReference>
<gene>
    <name evidence="4 8" type="primary">rplO</name>
    <name evidence="8" type="ORF">GCM10010840_28760</name>
</gene>
<evidence type="ECO:0000256" key="5">
    <source>
        <dbReference type="RuleBase" id="RU003888"/>
    </source>
</evidence>
<dbReference type="Proteomes" id="UP000639973">
    <property type="component" value="Unassembled WGS sequence"/>
</dbReference>
<comment type="caution">
    <text evidence="8">The sequence shown here is derived from an EMBL/GenBank/DDBJ whole genome shotgun (WGS) entry which is preliminary data.</text>
</comment>
<dbReference type="PROSITE" id="PS00475">
    <property type="entry name" value="RIBOSOMAL_L15"/>
    <property type="match status" value="1"/>
</dbReference>